<keyword evidence="2" id="KW-1185">Reference proteome</keyword>
<organism evidence="1 2">
    <name type="scientific">Mameliella alba</name>
    <dbReference type="NCBI Taxonomy" id="561184"/>
    <lineage>
        <taxon>Bacteria</taxon>
        <taxon>Pseudomonadati</taxon>
        <taxon>Pseudomonadota</taxon>
        <taxon>Alphaproteobacteria</taxon>
        <taxon>Rhodobacterales</taxon>
        <taxon>Roseobacteraceae</taxon>
        <taxon>Mameliella</taxon>
    </lineage>
</organism>
<comment type="caution">
    <text evidence="1">The sequence shown here is derived from an EMBL/GenBank/DDBJ whole genome shotgun (WGS) entry which is preliminary data.</text>
</comment>
<accession>A0A0B3RR83</accession>
<sequence length="84" mass="9217">MAQMTAALVREQGVTFAVVIVKNHVVQSQQQSTATIRAVSASLGCPLVVLMGETNKQLRGNRSDVVRFVANLNPARLPWKKWTV</sequence>
<dbReference type="RefSeq" id="WP_043146269.1">
    <property type="nucleotide sequence ID" value="NZ_JSUQ01000027.1"/>
</dbReference>
<evidence type="ECO:0000313" key="1">
    <source>
        <dbReference type="EMBL" id="KHQ50402.1"/>
    </source>
</evidence>
<dbReference type="EMBL" id="JSUQ01000027">
    <property type="protein sequence ID" value="KHQ50402.1"/>
    <property type="molecule type" value="Genomic_DNA"/>
</dbReference>
<evidence type="ECO:0000313" key="2">
    <source>
        <dbReference type="Proteomes" id="UP000030960"/>
    </source>
</evidence>
<protein>
    <submittedName>
        <fullName evidence="1">Uncharacterized protein</fullName>
    </submittedName>
</protein>
<gene>
    <name evidence="1" type="ORF">OA50_05077</name>
</gene>
<reference evidence="1 2" key="1">
    <citation type="submission" date="2014-10" db="EMBL/GenBank/DDBJ databases">
        <title>Genome sequence of Ponticoccus sp. strain UMTAT08 isolated from clonal culture of toxic dinoflagellate Alexandrium tamiyavanichii.</title>
        <authorList>
            <person name="Gan H.Y."/>
            <person name="Muhd D.-D."/>
            <person name="Mohd Noor M.E."/>
            <person name="Yeong Y.S."/>
            <person name="Usup G."/>
        </authorList>
    </citation>
    <scope>NUCLEOTIDE SEQUENCE [LARGE SCALE GENOMIC DNA]</scope>
    <source>
        <strain evidence="1 2">UMTAT08</strain>
    </source>
</reference>
<dbReference type="AlphaFoldDB" id="A0A0B3RR83"/>
<name>A0A0B3RR83_9RHOB</name>
<dbReference type="Proteomes" id="UP000030960">
    <property type="component" value="Unassembled WGS sequence"/>
</dbReference>
<proteinExistence type="predicted"/>